<reference evidence="1" key="1">
    <citation type="submission" date="2021-02" db="EMBL/GenBank/DDBJ databases">
        <title>The CRISPR/cas machinery reduction and long-range gene transfer in the hot spring cyanobacterium Synechococcus.</title>
        <authorList>
            <person name="Dvorak P."/>
            <person name="Jahodarova E."/>
            <person name="Hasler P."/>
            <person name="Poulickova A."/>
        </authorList>
    </citation>
    <scope>NUCLEOTIDE SEQUENCE</scope>
    <source>
        <strain evidence="1">Rupite</strain>
    </source>
</reference>
<sequence>MRRQRDNQILNRPFNVYVDNVGLAEEQDPPLDNQNRPILLQRSVAFLGNGLDLNGDGQPDLPPKEPPSIESGPLLPYAPPNNWQTRAALAYVPGQTNIPGRGPSDRFGIYFSSILPYTGEIRFRARDELGNAFGRSFRITYPPAGSRASVTVTLANLSASEQEPVFIAICNQLGAAAVVGLRSGSFTELVDLLPAPGLQVDPGLSEPIRYVAEAYQFNRERAVIRVSRNPADPSRLSVPLLGSEGATGRADLTLVDSTGDQLTCFNDLLSDLRDTFSDFF</sequence>
<evidence type="ECO:0000313" key="1">
    <source>
        <dbReference type="EMBL" id="MCJ2544024.1"/>
    </source>
</evidence>
<accession>A0ABT0CE19</accession>
<organism evidence="1 2">
    <name type="scientific">Thermostichus vulcanus str. 'Rupite'</name>
    <dbReference type="NCBI Taxonomy" id="2813851"/>
    <lineage>
        <taxon>Bacteria</taxon>
        <taxon>Bacillati</taxon>
        <taxon>Cyanobacteriota</taxon>
        <taxon>Cyanophyceae</taxon>
        <taxon>Thermostichales</taxon>
        <taxon>Thermostichaceae</taxon>
        <taxon>Thermostichus</taxon>
    </lineage>
</organism>
<protein>
    <submittedName>
        <fullName evidence="1">Uncharacterized protein</fullName>
    </submittedName>
</protein>
<evidence type="ECO:0000313" key="2">
    <source>
        <dbReference type="Proteomes" id="UP000830835"/>
    </source>
</evidence>
<proteinExistence type="predicted"/>
<gene>
    <name evidence="1" type="ORF">JX360_14115</name>
</gene>
<dbReference type="EMBL" id="JAFIRA010000044">
    <property type="protein sequence ID" value="MCJ2544024.1"/>
    <property type="molecule type" value="Genomic_DNA"/>
</dbReference>
<comment type="caution">
    <text evidence="1">The sequence shown here is derived from an EMBL/GenBank/DDBJ whole genome shotgun (WGS) entry which is preliminary data.</text>
</comment>
<keyword evidence="2" id="KW-1185">Reference proteome</keyword>
<name>A0ABT0CE19_THEVL</name>
<dbReference type="Proteomes" id="UP000830835">
    <property type="component" value="Unassembled WGS sequence"/>
</dbReference>